<dbReference type="Proteomes" id="UP001374579">
    <property type="component" value="Unassembled WGS sequence"/>
</dbReference>
<keyword evidence="8" id="KW-0406">Ion transport</keyword>
<dbReference type="PROSITE" id="PS50283">
    <property type="entry name" value="NA_SOLUT_SYMP_3"/>
    <property type="match status" value="1"/>
</dbReference>
<evidence type="ECO:0000256" key="7">
    <source>
        <dbReference type="ARBA" id="ARBA00023053"/>
    </source>
</evidence>
<evidence type="ECO:0000256" key="5">
    <source>
        <dbReference type="ARBA" id="ARBA00022692"/>
    </source>
</evidence>
<evidence type="ECO:0000313" key="14">
    <source>
        <dbReference type="EMBL" id="KAK7113233.1"/>
    </source>
</evidence>
<feature type="transmembrane region" description="Helical" evidence="13">
    <location>
        <begin position="133"/>
        <end position="152"/>
    </location>
</feature>
<evidence type="ECO:0000256" key="8">
    <source>
        <dbReference type="ARBA" id="ARBA00023065"/>
    </source>
</evidence>
<dbReference type="NCBIfam" id="TIGR00813">
    <property type="entry name" value="sss"/>
    <property type="match status" value="1"/>
</dbReference>
<evidence type="ECO:0000313" key="15">
    <source>
        <dbReference type="Proteomes" id="UP001374579"/>
    </source>
</evidence>
<keyword evidence="15" id="KW-1185">Reference proteome</keyword>
<feature type="transmembrane region" description="Helical" evidence="13">
    <location>
        <begin position="525"/>
        <end position="549"/>
    </location>
</feature>
<evidence type="ECO:0000256" key="10">
    <source>
        <dbReference type="ARBA" id="ARBA00023201"/>
    </source>
</evidence>
<evidence type="ECO:0000256" key="4">
    <source>
        <dbReference type="ARBA" id="ARBA00022475"/>
    </source>
</evidence>
<comment type="similarity">
    <text evidence="2 11">Belongs to the sodium:solute symporter (SSF) (TC 2.A.21) family.</text>
</comment>
<dbReference type="InterPro" id="IPR001734">
    <property type="entry name" value="Na/solute_symporter"/>
</dbReference>
<keyword evidence="7" id="KW-0915">Sodium</keyword>
<feature type="transmembrane region" description="Helical" evidence="13">
    <location>
        <begin position="444"/>
        <end position="468"/>
    </location>
</feature>
<feature type="transmembrane region" description="Helical" evidence="13">
    <location>
        <begin position="386"/>
        <end position="405"/>
    </location>
</feature>
<evidence type="ECO:0000256" key="6">
    <source>
        <dbReference type="ARBA" id="ARBA00022989"/>
    </source>
</evidence>
<dbReference type="InterPro" id="IPR038377">
    <property type="entry name" value="Na/Glc_symporter_sf"/>
</dbReference>
<evidence type="ECO:0000256" key="1">
    <source>
        <dbReference type="ARBA" id="ARBA00004651"/>
    </source>
</evidence>
<feature type="transmembrane region" description="Helical" evidence="13">
    <location>
        <begin position="342"/>
        <end position="365"/>
    </location>
</feature>
<keyword evidence="6 13" id="KW-1133">Transmembrane helix</keyword>
<sequence>MEPYSINTGEIRTFGTVDYVLFCLILALSAVIGMYYAFRDRKQVTSRNFMVASQGMYVVPVAMSLAVTFLSALSLLGNPVEIYNFNTMFWYLVLALLLAVAACAHIFVPFFYRLKVTTVFEYLQMRFNTPVRVLGSIILILQTLTYFSFILYAPALALSSVTNLSLWGSVLGMGLLVTFYTTLGGMKAVVWTDTLQAAIILAGFLATLIQGSIVAGGFEKAWKIAEARDRIRFDDFNVDPSTRHSFWSVVVGGGFFWMSLYGVNQAQVQRCLSCRTVKKAQIALWVNLPAIVIITSLCFMIGVVMFAFYSECHPKGIITKNDQLLPLFVMDILSDFQGLPGVFVAGIFSGSLSSLSSGLNSISAVTMKDLFVPYCCPRLSDFKTTLVTKLLVVIFGGIGMAFAYLVGNLDRVLQASYSVYSILNGPLFGLFLLGMFFPWANSFGAFVGAIVSLVFMAWIGFGAIHYGVSTAKRSNVTTLGCVWSNITTNITTTTASTITTLANATTAAPADPTDIPAYGIYTLSYLYYTITGAAVVVIVGLIFSFITGYTRPSTLDPRLICPLFDHVFPCLPDSVLRPFRCGIDHTDKYEKHDKAILEFEATLTEEIKVTLDGKGDPEKTQSSAVPATNGKAYDNDAFVSDGKLSSPEEWNTRL</sequence>
<evidence type="ECO:0000256" key="12">
    <source>
        <dbReference type="SAM" id="MobiDB-lite"/>
    </source>
</evidence>
<feature type="transmembrane region" description="Helical" evidence="13">
    <location>
        <begin position="57"/>
        <end position="76"/>
    </location>
</feature>
<feature type="region of interest" description="Disordered" evidence="12">
    <location>
        <begin position="612"/>
        <end position="654"/>
    </location>
</feature>
<evidence type="ECO:0000256" key="11">
    <source>
        <dbReference type="RuleBase" id="RU362091"/>
    </source>
</evidence>
<feature type="transmembrane region" description="Helical" evidence="13">
    <location>
        <begin position="417"/>
        <end position="437"/>
    </location>
</feature>
<keyword evidence="10" id="KW-0739">Sodium transport</keyword>
<dbReference type="CDD" id="cd11492">
    <property type="entry name" value="SLC5sbd_NIS-SMVT"/>
    <property type="match status" value="1"/>
</dbReference>
<keyword evidence="3" id="KW-0813">Transport</keyword>
<feature type="transmembrane region" description="Helical" evidence="13">
    <location>
        <begin position="195"/>
        <end position="218"/>
    </location>
</feature>
<comment type="subcellular location">
    <subcellularLocation>
        <location evidence="1">Cell membrane</location>
        <topology evidence="1">Multi-pass membrane protein</topology>
    </subcellularLocation>
</comment>
<feature type="transmembrane region" description="Helical" evidence="13">
    <location>
        <begin position="19"/>
        <end position="37"/>
    </location>
</feature>
<feature type="transmembrane region" description="Helical" evidence="13">
    <location>
        <begin position="88"/>
        <end position="112"/>
    </location>
</feature>
<organism evidence="14 15">
    <name type="scientific">Littorina saxatilis</name>
    <dbReference type="NCBI Taxonomy" id="31220"/>
    <lineage>
        <taxon>Eukaryota</taxon>
        <taxon>Metazoa</taxon>
        <taxon>Spiralia</taxon>
        <taxon>Lophotrochozoa</taxon>
        <taxon>Mollusca</taxon>
        <taxon>Gastropoda</taxon>
        <taxon>Caenogastropoda</taxon>
        <taxon>Littorinimorpha</taxon>
        <taxon>Littorinoidea</taxon>
        <taxon>Littorinidae</taxon>
        <taxon>Littorina</taxon>
    </lineage>
</organism>
<dbReference type="EMBL" id="JBAMIC010000002">
    <property type="protein sequence ID" value="KAK7113233.1"/>
    <property type="molecule type" value="Genomic_DNA"/>
</dbReference>
<keyword evidence="4" id="KW-1003">Cell membrane</keyword>
<dbReference type="PANTHER" id="PTHR42985:SF45">
    <property type="entry name" value="SODIUM_IODIDE COTRANSPORTER-LIKE"/>
    <property type="match status" value="1"/>
</dbReference>
<keyword evidence="9 13" id="KW-0472">Membrane</keyword>
<dbReference type="Pfam" id="PF00474">
    <property type="entry name" value="SSF"/>
    <property type="match status" value="1"/>
</dbReference>
<gene>
    <name evidence="14" type="ORF">V1264_012564</name>
</gene>
<feature type="transmembrane region" description="Helical" evidence="13">
    <location>
        <begin position="245"/>
        <end position="263"/>
    </location>
</feature>
<feature type="transmembrane region" description="Helical" evidence="13">
    <location>
        <begin position="284"/>
        <end position="309"/>
    </location>
</feature>
<dbReference type="GO" id="GO:0005886">
    <property type="term" value="C:plasma membrane"/>
    <property type="evidence" value="ECO:0007669"/>
    <property type="project" value="UniProtKB-SubCell"/>
</dbReference>
<dbReference type="GO" id="GO:0015293">
    <property type="term" value="F:symporter activity"/>
    <property type="evidence" value="ECO:0007669"/>
    <property type="project" value="TreeGrafter"/>
</dbReference>
<evidence type="ECO:0000256" key="2">
    <source>
        <dbReference type="ARBA" id="ARBA00006434"/>
    </source>
</evidence>
<proteinExistence type="inferred from homology"/>
<dbReference type="InterPro" id="IPR051163">
    <property type="entry name" value="Sodium:Solute_Symporter_SSF"/>
</dbReference>
<evidence type="ECO:0000256" key="3">
    <source>
        <dbReference type="ARBA" id="ARBA00022448"/>
    </source>
</evidence>
<evidence type="ECO:0000256" key="13">
    <source>
        <dbReference type="SAM" id="Phobius"/>
    </source>
</evidence>
<evidence type="ECO:0000256" key="9">
    <source>
        <dbReference type="ARBA" id="ARBA00023136"/>
    </source>
</evidence>
<keyword evidence="5 13" id="KW-0812">Transmembrane</keyword>
<dbReference type="AlphaFoldDB" id="A0AAN9BXL1"/>
<name>A0AAN9BXL1_9CAEN</name>
<dbReference type="PANTHER" id="PTHR42985">
    <property type="entry name" value="SODIUM-COUPLED MONOCARBOXYLATE TRANSPORTER"/>
    <property type="match status" value="1"/>
</dbReference>
<comment type="caution">
    <text evidence="14">The sequence shown here is derived from an EMBL/GenBank/DDBJ whole genome shotgun (WGS) entry which is preliminary data.</text>
</comment>
<evidence type="ECO:0008006" key="16">
    <source>
        <dbReference type="Google" id="ProtNLM"/>
    </source>
</evidence>
<dbReference type="GO" id="GO:0006814">
    <property type="term" value="P:sodium ion transport"/>
    <property type="evidence" value="ECO:0007669"/>
    <property type="project" value="UniProtKB-KW"/>
</dbReference>
<dbReference type="Gene3D" id="1.20.1730.10">
    <property type="entry name" value="Sodium/glucose cotransporter"/>
    <property type="match status" value="1"/>
</dbReference>
<reference evidence="14 15" key="1">
    <citation type="submission" date="2024-02" db="EMBL/GenBank/DDBJ databases">
        <title>Chromosome-scale genome assembly of the rough periwinkle Littorina saxatilis.</title>
        <authorList>
            <person name="De Jode A."/>
            <person name="Faria R."/>
            <person name="Formenti G."/>
            <person name="Sims Y."/>
            <person name="Smith T.P."/>
            <person name="Tracey A."/>
            <person name="Wood J.M.D."/>
            <person name="Zagrodzka Z.B."/>
            <person name="Johannesson K."/>
            <person name="Butlin R.K."/>
            <person name="Leder E.H."/>
        </authorList>
    </citation>
    <scope>NUCLEOTIDE SEQUENCE [LARGE SCALE GENOMIC DNA]</scope>
    <source>
        <strain evidence="14">Snail1</strain>
        <tissue evidence="14">Muscle</tissue>
    </source>
</reference>
<protein>
    <recommendedName>
        <fullName evidence="16">Sodium-coupled monocarboxylate transporter 2</fullName>
    </recommendedName>
</protein>
<feature type="transmembrane region" description="Helical" evidence="13">
    <location>
        <begin position="164"/>
        <end position="183"/>
    </location>
</feature>
<accession>A0AAN9BXL1</accession>